<dbReference type="OrthoDB" id="2356263at2"/>
<dbReference type="HOGENOM" id="CLU_069356_19_2_11"/>
<dbReference type="Pfam" id="PF00440">
    <property type="entry name" value="TetR_N"/>
    <property type="match status" value="1"/>
</dbReference>
<evidence type="ECO:0000256" key="1">
    <source>
        <dbReference type="ARBA" id="ARBA00023125"/>
    </source>
</evidence>
<dbReference type="Gene3D" id="1.10.357.10">
    <property type="entry name" value="Tetracycline Repressor, domain 2"/>
    <property type="match status" value="1"/>
</dbReference>
<dbReference type="eggNOG" id="COG1309">
    <property type="taxonomic scope" value="Bacteria"/>
</dbReference>
<organism evidence="4 5">
    <name type="scientific">Pseudofrankia inefficax (strain DSM 45817 / CECT 9037 / DDB 130130 / EuI1c)</name>
    <name type="common">Frankia inefficax</name>
    <dbReference type="NCBI Taxonomy" id="298654"/>
    <lineage>
        <taxon>Bacteria</taxon>
        <taxon>Bacillati</taxon>
        <taxon>Actinomycetota</taxon>
        <taxon>Actinomycetes</taxon>
        <taxon>Frankiales</taxon>
        <taxon>Frankiaceae</taxon>
        <taxon>Pseudofrankia</taxon>
    </lineage>
</organism>
<dbReference type="GO" id="GO:0003700">
    <property type="term" value="F:DNA-binding transcription factor activity"/>
    <property type="evidence" value="ECO:0007669"/>
    <property type="project" value="TreeGrafter"/>
</dbReference>
<dbReference type="Proteomes" id="UP000002484">
    <property type="component" value="Chromosome"/>
</dbReference>
<dbReference type="KEGG" id="fri:FraEuI1c_4389"/>
<proteinExistence type="predicted"/>
<dbReference type="PANTHER" id="PTHR30055">
    <property type="entry name" value="HTH-TYPE TRANSCRIPTIONAL REGULATOR RUTR"/>
    <property type="match status" value="1"/>
</dbReference>
<dbReference type="InterPro" id="IPR001647">
    <property type="entry name" value="HTH_TetR"/>
</dbReference>
<sequence length="222" mass="24353">MPLAPSPKERIILAAEALFAAHGLDGVSLRQISAAAGSGNNTAVQYHFGTKEQLIREIFEFRLPYLHERRNLLAAQHRPNDLRGWVECYVLPVLEQGEQEGSNYLSFVANLHTHGSREVFDQFAPTYLAASNAFQDHFRSFLMDIPEPLRAHRISQAIAFAIHAAADRERAKARGQDVLSFAAHVADLLDGLVGYLTAPVSPAALAACDNAGRDATSWLLVP</sequence>
<feature type="domain" description="PsrA tetracyclin repressor-like C-terminal" evidence="3">
    <location>
        <begin position="87"/>
        <end position="198"/>
    </location>
</feature>
<dbReference type="RefSeq" id="WP_013425505.1">
    <property type="nucleotide sequence ID" value="NC_014666.1"/>
</dbReference>
<accession>E3JDA3</accession>
<dbReference type="InParanoid" id="E3JDA3"/>
<dbReference type="SUPFAM" id="SSF46689">
    <property type="entry name" value="Homeodomain-like"/>
    <property type="match status" value="1"/>
</dbReference>
<dbReference type="InterPro" id="IPR009057">
    <property type="entry name" value="Homeodomain-like_sf"/>
</dbReference>
<name>E3JDA3_PSEI1</name>
<feature type="domain" description="HTH tetR-type" evidence="2">
    <location>
        <begin position="11"/>
        <end position="58"/>
    </location>
</feature>
<dbReference type="AlphaFoldDB" id="E3JDA3"/>
<evidence type="ECO:0000313" key="5">
    <source>
        <dbReference type="Proteomes" id="UP000002484"/>
    </source>
</evidence>
<dbReference type="GO" id="GO:0000976">
    <property type="term" value="F:transcription cis-regulatory region binding"/>
    <property type="evidence" value="ECO:0007669"/>
    <property type="project" value="TreeGrafter"/>
</dbReference>
<gene>
    <name evidence="4" type="ordered locus">FraEuI1c_4389</name>
</gene>
<evidence type="ECO:0000259" key="2">
    <source>
        <dbReference type="Pfam" id="PF00440"/>
    </source>
</evidence>
<dbReference type="InterPro" id="IPR050109">
    <property type="entry name" value="HTH-type_TetR-like_transc_reg"/>
</dbReference>
<dbReference type="EMBL" id="CP002299">
    <property type="protein sequence ID" value="ADP82387.1"/>
    <property type="molecule type" value="Genomic_DNA"/>
</dbReference>
<evidence type="ECO:0000313" key="4">
    <source>
        <dbReference type="EMBL" id="ADP82387.1"/>
    </source>
</evidence>
<dbReference type="STRING" id="298654.FraEuI1c_4389"/>
<dbReference type="Pfam" id="PF17939">
    <property type="entry name" value="TetR_C_30"/>
    <property type="match status" value="1"/>
</dbReference>
<keyword evidence="5" id="KW-1185">Reference proteome</keyword>
<keyword evidence="1" id="KW-0238">DNA-binding</keyword>
<reference evidence="4 5" key="1">
    <citation type="submission" date="2010-10" db="EMBL/GenBank/DDBJ databases">
        <title>Complete sequence of Frankia sp. EuI1c.</title>
        <authorList>
            <consortium name="US DOE Joint Genome Institute"/>
            <person name="Lucas S."/>
            <person name="Copeland A."/>
            <person name="Lapidus A."/>
            <person name="Cheng J.-F."/>
            <person name="Bruce D."/>
            <person name="Goodwin L."/>
            <person name="Pitluck S."/>
            <person name="Chertkov O."/>
            <person name="Detter J.C."/>
            <person name="Han C."/>
            <person name="Tapia R."/>
            <person name="Land M."/>
            <person name="Hauser L."/>
            <person name="Jeffries C."/>
            <person name="Kyrpides N."/>
            <person name="Ivanova N."/>
            <person name="Mikhailova N."/>
            <person name="Beauchemin N."/>
            <person name="Sen A."/>
            <person name="Sur S.A."/>
            <person name="Gtari M."/>
            <person name="Wall L."/>
            <person name="Tisa L."/>
            <person name="Woyke T."/>
        </authorList>
    </citation>
    <scope>NUCLEOTIDE SEQUENCE [LARGE SCALE GENOMIC DNA]</scope>
    <source>
        <strain evidence="5">DSM 45817 / CECT 9037 / EuI1c</strain>
    </source>
</reference>
<dbReference type="InterPro" id="IPR041586">
    <property type="entry name" value="PsrA_TetR_C"/>
</dbReference>
<protein>
    <submittedName>
        <fullName evidence="4">Regulatory protein TetR</fullName>
    </submittedName>
</protein>
<evidence type="ECO:0000259" key="3">
    <source>
        <dbReference type="Pfam" id="PF17939"/>
    </source>
</evidence>
<dbReference type="PANTHER" id="PTHR30055:SF235">
    <property type="entry name" value="TRANSCRIPTIONAL REGULATORY PROTEIN"/>
    <property type="match status" value="1"/>
</dbReference>